<keyword evidence="2" id="KW-1185">Reference proteome</keyword>
<evidence type="ECO:0000313" key="2">
    <source>
        <dbReference type="Proteomes" id="UP000809789"/>
    </source>
</evidence>
<evidence type="ECO:0000313" key="1">
    <source>
        <dbReference type="EMBL" id="KAG8628784.1"/>
    </source>
</evidence>
<dbReference type="Proteomes" id="UP000809789">
    <property type="component" value="Unassembled WGS sequence"/>
</dbReference>
<name>A0A8K0PKF5_9PEZI</name>
<sequence length="143" mass="16124">MPLGAYLPTQDYRRIFVTGFEDSSKSSILQHLAADSPYSVTSQYTFETLFGEHLRLNKLIFSVIDAHVIHPMCQLKRAQAFVKANADGVVFTIHAEADECRWEDGLYFLESLVLKVEETGPGPLLLLVTHLDEEVNHTRRCSG</sequence>
<dbReference type="EMBL" id="JAESVG020000003">
    <property type="protein sequence ID" value="KAG8628784.1"/>
    <property type="molecule type" value="Genomic_DNA"/>
</dbReference>
<reference evidence="1" key="1">
    <citation type="submission" date="2021-07" db="EMBL/GenBank/DDBJ databases">
        <title>Elsinoe batatas strain:CRI-CJ2 Genome sequencing and assembly.</title>
        <authorList>
            <person name="Huang L."/>
        </authorList>
    </citation>
    <scope>NUCLEOTIDE SEQUENCE</scope>
    <source>
        <strain evidence="1">CRI-CJ2</strain>
    </source>
</reference>
<proteinExistence type="predicted"/>
<dbReference type="AlphaFoldDB" id="A0A8K0PKF5"/>
<dbReference type="OrthoDB" id="10308167at2759"/>
<comment type="caution">
    <text evidence="1">The sequence shown here is derived from an EMBL/GenBank/DDBJ whole genome shotgun (WGS) entry which is preliminary data.</text>
</comment>
<organism evidence="1 2">
    <name type="scientific">Elsinoe batatas</name>
    <dbReference type="NCBI Taxonomy" id="2601811"/>
    <lineage>
        <taxon>Eukaryota</taxon>
        <taxon>Fungi</taxon>
        <taxon>Dikarya</taxon>
        <taxon>Ascomycota</taxon>
        <taxon>Pezizomycotina</taxon>
        <taxon>Dothideomycetes</taxon>
        <taxon>Dothideomycetidae</taxon>
        <taxon>Myriangiales</taxon>
        <taxon>Elsinoaceae</taxon>
        <taxon>Elsinoe</taxon>
    </lineage>
</organism>
<accession>A0A8K0PKF5</accession>
<protein>
    <submittedName>
        <fullName evidence="1">Uncharacterized protein</fullName>
    </submittedName>
</protein>
<gene>
    <name evidence="1" type="ORF">KVT40_002649</name>
</gene>